<feature type="region of interest" description="Disordered" evidence="1">
    <location>
        <begin position="145"/>
        <end position="207"/>
    </location>
</feature>
<protein>
    <submittedName>
        <fullName evidence="3">Uncharacterized protein</fullName>
    </submittedName>
</protein>
<evidence type="ECO:0000256" key="1">
    <source>
        <dbReference type="SAM" id="MobiDB-lite"/>
    </source>
</evidence>
<proteinExistence type="predicted"/>
<dbReference type="EMBL" id="ML739072">
    <property type="protein sequence ID" value="KAE8354480.1"/>
    <property type="molecule type" value="Genomic_DNA"/>
</dbReference>
<organism evidence="3 4">
    <name type="scientific">Aspergillus coremiiformis</name>
    <dbReference type="NCBI Taxonomy" id="138285"/>
    <lineage>
        <taxon>Eukaryota</taxon>
        <taxon>Fungi</taxon>
        <taxon>Dikarya</taxon>
        <taxon>Ascomycota</taxon>
        <taxon>Pezizomycotina</taxon>
        <taxon>Eurotiomycetes</taxon>
        <taxon>Eurotiomycetidae</taxon>
        <taxon>Eurotiales</taxon>
        <taxon>Aspergillaceae</taxon>
        <taxon>Aspergillus</taxon>
        <taxon>Aspergillus subgen. Circumdati</taxon>
    </lineage>
</organism>
<keyword evidence="2" id="KW-0812">Transmembrane</keyword>
<feature type="compositionally biased region" description="Low complexity" evidence="1">
    <location>
        <begin position="188"/>
        <end position="207"/>
    </location>
</feature>
<accession>A0A5N6ZEH1</accession>
<keyword evidence="2" id="KW-0472">Membrane</keyword>
<feature type="compositionally biased region" description="Polar residues" evidence="1">
    <location>
        <begin position="171"/>
        <end position="187"/>
    </location>
</feature>
<feature type="transmembrane region" description="Helical" evidence="2">
    <location>
        <begin position="219"/>
        <end position="242"/>
    </location>
</feature>
<evidence type="ECO:0000313" key="4">
    <source>
        <dbReference type="Proteomes" id="UP000327118"/>
    </source>
</evidence>
<dbReference type="AlphaFoldDB" id="A0A5N6ZEH1"/>
<reference evidence="4" key="1">
    <citation type="submission" date="2019-04" db="EMBL/GenBank/DDBJ databases">
        <title>Friends and foes A comparative genomics studyof 23 Aspergillus species from section Flavi.</title>
        <authorList>
            <consortium name="DOE Joint Genome Institute"/>
            <person name="Kjaerbolling I."/>
            <person name="Vesth T."/>
            <person name="Frisvad J.C."/>
            <person name="Nybo J.L."/>
            <person name="Theobald S."/>
            <person name="Kildgaard S."/>
            <person name="Isbrandt T."/>
            <person name="Kuo A."/>
            <person name="Sato A."/>
            <person name="Lyhne E.K."/>
            <person name="Kogle M.E."/>
            <person name="Wiebenga A."/>
            <person name="Kun R.S."/>
            <person name="Lubbers R.J."/>
            <person name="Makela M.R."/>
            <person name="Barry K."/>
            <person name="Chovatia M."/>
            <person name="Clum A."/>
            <person name="Daum C."/>
            <person name="Haridas S."/>
            <person name="He G."/>
            <person name="LaButti K."/>
            <person name="Lipzen A."/>
            <person name="Mondo S."/>
            <person name="Riley R."/>
            <person name="Salamov A."/>
            <person name="Simmons B.A."/>
            <person name="Magnuson J.K."/>
            <person name="Henrissat B."/>
            <person name="Mortensen U.H."/>
            <person name="Larsen T.O."/>
            <person name="Devries R.P."/>
            <person name="Grigoriev I.V."/>
            <person name="Machida M."/>
            <person name="Baker S.E."/>
            <person name="Andersen M.R."/>
        </authorList>
    </citation>
    <scope>NUCLEOTIDE SEQUENCE [LARGE SCALE GENOMIC DNA]</scope>
    <source>
        <strain evidence="4">CBS 553.77</strain>
    </source>
</reference>
<name>A0A5N6ZEH1_9EURO</name>
<dbReference type="OrthoDB" id="5338512at2759"/>
<sequence>MAKSNFTDRLSGRSPILFLVSVMSAMITSSHAFHLSLRESDSCPGSYQKCGTAGLPDTFCCPSSSTCVGLDNASSAICCPKGQACTYIEPITCNVQLQNATLHPKNPIKTTRLNDQLPKCGNSCCPFGYRCKGNQLCEMDNAKSSTTALDGNSTPTVTGTSSTKSIISTTPDALSTPEQVKPTTLSRSDTNPSTSNSPMTDTSSTSTPITAACPSFPTLAVIAGFFPGVVLGAVLASAAFFCSRRCRNKRDNTHTKLSQHNGRVFNGAPLSISHPIPSEDSSYRTDFLLRRSHRSSTRSMLQRTGSRVKSLFGSNPKFTVHDLDKAPPVPITPPRQVRRQLSTESIRVYTPPGGLANTRTLKQGRYLSVEPHPNFTDMIGEVGFRDKRGEPCFKVVESPEASRADLQRPRNVY</sequence>
<feature type="compositionally biased region" description="Low complexity" evidence="1">
    <location>
        <begin position="156"/>
        <end position="170"/>
    </location>
</feature>
<evidence type="ECO:0000313" key="3">
    <source>
        <dbReference type="EMBL" id="KAE8354480.1"/>
    </source>
</evidence>
<feature type="compositionally biased region" description="Polar residues" evidence="1">
    <location>
        <begin position="145"/>
        <end position="155"/>
    </location>
</feature>
<evidence type="ECO:0000256" key="2">
    <source>
        <dbReference type="SAM" id="Phobius"/>
    </source>
</evidence>
<gene>
    <name evidence="3" type="ORF">BDV28DRAFT_131027</name>
</gene>
<keyword evidence="2" id="KW-1133">Transmembrane helix</keyword>
<keyword evidence="4" id="KW-1185">Reference proteome</keyword>
<dbReference type="Proteomes" id="UP000327118">
    <property type="component" value="Unassembled WGS sequence"/>
</dbReference>